<sequence>MSLIETFSRIKAGRRCREGAALPIAAAVAVALALSGILASADAPIDQTFGMYSYLQGCNTAIDPVSIVFTNGNGFHDHVFQHAKRSDHGGYEERSGGQYFWDNGGCTTSDDSAASNNGYLRDRYHFRYEVAPTTNGGQAYAATPHFDDFDANYGTHCVWYHGFIDGRSDVIYRWISDGG</sequence>
<protein>
    <recommendedName>
        <fullName evidence="4">DUF1996 domain-containing protein</fullName>
    </recommendedName>
</protein>
<dbReference type="EMBL" id="CP042829">
    <property type="protein sequence ID" value="QFG04018.1"/>
    <property type="molecule type" value="Genomic_DNA"/>
</dbReference>
<dbReference type="RefSeq" id="WP_158067961.1">
    <property type="nucleotide sequence ID" value="NZ_CP042829.1"/>
</dbReference>
<reference evidence="2 3" key="1">
    <citation type="submission" date="2019-08" db="EMBL/GenBank/DDBJ databases">
        <authorList>
            <person name="Toschakov S.V."/>
        </authorList>
    </citation>
    <scope>NUCLEOTIDE SEQUENCE [LARGE SCALE GENOMIC DNA]</scope>
    <source>
        <strain evidence="2 3">3753O</strain>
    </source>
</reference>
<name>A0ABX6C433_9CHLR</name>
<gene>
    <name evidence="2" type="ORF">Tbon_12245</name>
</gene>
<proteinExistence type="predicted"/>
<evidence type="ECO:0000313" key="3">
    <source>
        <dbReference type="Proteomes" id="UP000326331"/>
    </source>
</evidence>
<keyword evidence="1" id="KW-0812">Transmembrane</keyword>
<evidence type="ECO:0008006" key="4">
    <source>
        <dbReference type="Google" id="ProtNLM"/>
    </source>
</evidence>
<keyword evidence="3" id="KW-1185">Reference proteome</keyword>
<feature type="transmembrane region" description="Helical" evidence="1">
    <location>
        <begin position="20"/>
        <end position="41"/>
    </location>
</feature>
<organism evidence="2 3">
    <name type="scientific">Tepidiforma bonchosmolovskayae</name>
    <dbReference type="NCBI Taxonomy" id="2601677"/>
    <lineage>
        <taxon>Bacteria</taxon>
        <taxon>Bacillati</taxon>
        <taxon>Chloroflexota</taxon>
        <taxon>Tepidiformia</taxon>
        <taxon>Tepidiformales</taxon>
        <taxon>Tepidiformaceae</taxon>
        <taxon>Tepidiforma</taxon>
    </lineage>
</organism>
<reference evidence="2 3" key="2">
    <citation type="submission" date="2019-10" db="EMBL/GenBank/DDBJ databases">
        <title>Thermopilla bonchosmolovskayae gen. nov., sp. nov., a moderately thermophilic Chloroflexi bacterium from a Chukotka hot spring (Arctic, Russia), representing a novel classis Thermopillaia, which include previously uncultivated lineage OLB14.</title>
        <authorList>
            <person name="Kochetkova T.V."/>
            <person name="Zayulina K.S."/>
            <person name="Zhigarkov V.S."/>
            <person name="Minaev N.V."/>
            <person name="Novikov A."/>
            <person name="Toshchakov S.V."/>
            <person name="Elcheninov A.G."/>
            <person name="Kublanov I.V."/>
        </authorList>
    </citation>
    <scope>NUCLEOTIDE SEQUENCE [LARGE SCALE GENOMIC DNA]</scope>
    <source>
        <strain evidence="2 3">3753O</strain>
    </source>
</reference>
<accession>A0ABX6C433</accession>
<evidence type="ECO:0000256" key="1">
    <source>
        <dbReference type="SAM" id="Phobius"/>
    </source>
</evidence>
<keyword evidence="1" id="KW-0472">Membrane</keyword>
<dbReference type="Proteomes" id="UP000326331">
    <property type="component" value="Chromosome"/>
</dbReference>
<keyword evidence="1" id="KW-1133">Transmembrane helix</keyword>
<evidence type="ECO:0000313" key="2">
    <source>
        <dbReference type="EMBL" id="QFG04018.1"/>
    </source>
</evidence>